<proteinExistence type="predicted"/>
<dbReference type="GO" id="GO:0005975">
    <property type="term" value="P:carbohydrate metabolic process"/>
    <property type="evidence" value="ECO:0007669"/>
    <property type="project" value="InterPro"/>
</dbReference>
<dbReference type="EMBL" id="CAJNDS010002668">
    <property type="protein sequence ID" value="CAE7560766.1"/>
    <property type="molecule type" value="Genomic_DNA"/>
</dbReference>
<dbReference type="AlphaFoldDB" id="A0A812UCF4"/>
<keyword evidence="3" id="KW-1185">Reference proteome</keyword>
<reference evidence="2" key="1">
    <citation type="submission" date="2021-02" db="EMBL/GenBank/DDBJ databases">
        <authorList>
            <person name="Dougan E. K."/>
            <person name="Rhodes N."/>
            <person name="Thang M."/>
            <person name="Chan C."/>
        </authorList>
    </citation>
    <scope>NUCLEOTIDE SEQUENCE</scope>
</reference>
<dbReference type="GO" id="GO:0016758">
    <property type="term" value="F:hexosyltransferase activity"/>
    <property type="evidence" value="ECO:0007669"/>
    <property type="project" value="InterPro"/>
</dbReference>
<sequence length="195" mass="20922">MAELRLPLAPDGKLGYRLKEMPQLQLLAPDIGGPLKSAKSVGFELAAPLPESPIRTRSVPNHWRIRAELEPPTPLRRCRSALAGGLVFRPSSLSSIGTSPLSDLAGADREVFPGTAGGLRVAIVVSGSRGDVQPHVALALDLRRLGHQVCIFTNANHTALCARHAVDMVPVFADTQALLWPGVEVLDNLLALRRE</sequence>
<evidence type="ECO:0000259" key="1">
    <source>
        <dbReference type="Pfam" id="PF03033"/>
    </source>
</evidence>
<feature type="domain" description="Glycosyltransferase family 28 N-terminal" evidence="1">
    <location>
        <begin position="121"/>
        <end position="168"/>
    </location>
</feature>
<name>A0A812UCF4_9DINO</name>
<dbReference type="SUPFAM" id="SSF53756">
    <property type="entry name" value="UDP-Glycosyltransferase/glycogen phosphorylase"/>
    <property type="match status" value="1"/>
</dbReference>
<evidence type="ECO:0000313" key="2">
    <source>
        <dbReference type="EMBL" id="CAE7560766.1"/>
    </source>
</evidence>
<dbReference type="InterPro" id="IPR004276">
    <property type="entry name" value="GlycoTrans_28_N"/>
</dbReference>
<protein>
    <submittedName>
        <fullName evidence="2">Atg26 protein</fullName>
    </submittedName>
</protein>
<dbReference type="Proteomes" id="UP000604046">
    <property type="component" value="Unassembled WGS sequence"/>
</dbReference>
<gene>
    <name evidence="2" type="primary">atg26</name>
    <name evidence="2" type="ORF">SNAT2548_LOCUS31615</name>
</gene>
<dbReference type="Pfam" id="PF03033">
    <property type="entry name" value="Glyco_transf_28"/>
    <property type="match status" value="1"/>
</dbReference>
<dbReference type="OrthoDB" id="123523at2759"/>
<evidence type="ECO:0000313" key="3">
    <source>
        <dbReference type="Proteomes" id="UP000604046"/>
    </source>
</evidence>
<dbReference type="Gene3D" id="3.40.50.2000">
    <property type="entry name" value="Glycogen Phosphorylase B"/>
    <property type="match status" value="1"/>
</dbReference>
<comment type="caution">
    <text evidence="2">The sequence shown here is derived from an EMBL/GenBank/DDBJ whole genome shotgun (WGS) entry which is preliminary data.</text>
</comment>
<accession>A0A812UCF4</accession>
<organism evidence="2 3">
    <name type="scientific">Symbiodinium natans</name>
    <dbReference type="NCBI Taxonomy" id="878477"/>
    <lineage>
        <taxon>Eukaryota</taxon>
        <taxon>Sar</taxon>
        <taxon>Alveolata</taxon>
        <taxon>Dinophyceae</taxon>
        <taxon>Suessiales</taxon>
        <taxon>Symbiodiniaceae</taxon>
        <taxon>Symbiodinium</taxon>
    </lineage>
</organism>